<dbReference type="PANTHER" id="PTHR47427">
    <property type="entry name" value="PROTEIN STE12"/>
    <property type="match status" value="1"/>
</dbReference>
<accession>A0A376B2H7</accession>
<evidence type="ECO:0000256" key="6">
    <source>
        <dbReference type="SAM" id="MobiDB-lite"/>
    </source>
</evidence>
<name>A0A376B2H7_9ASCO</name>
<dbReference type="Proteomes" id="UP000262825">
    <property type="component" value="Unassembled WGS sequence"/>
</dbReference>
<sequence>MTSKDNNESSKSSPQQQVEQKHHQHKPTPLNITDSHINTAPFPLLSTAISRTTTSNQSSPQHDEVCDNLKLIEDLKFFLATAPANWQENQIIRRYYLSNDDGFISCVFWNNLYYITGTDIVRCCLYRMEKFGRKIIDKKKFEEGIFSDLRNLKTGQDATLEQPKSDFLQFLHKNMCLRTQKKQKVFFWFSVQHDKIFADALERDLKRELIGQKSTTMAMKEPALSFKYSEVSNSTLYDQLATHMDFKRMITPLNSGGIENDSNNNNNTALNPDTKNDNNKPVDQNHIHSTVSHLTNISANGNIVPQELMNHSNIRTQNLMENNTSAVKLTLDTSLSTSNIKGLPQHTSATLYPSPNQLYKTALKKLTSGLSMENKLLNITAEPQKPQSNEDSTTKKCKKMANVNADNKTTGENEETADVTIQQDLEHEGSEEDSHRQPTFKKNYLNEDDFPLDYFPIEIEYPKSAKEQETPAFKKITTSFFYDNIDNLQPQPLHSALSSNNANGYGVAIIPPNSSKSAHHSIVTEDVLNVVGLEEEKKPLKQFTVQHDQQGNATSIEPQVIEADADADIITNNPVTTTLMENAENNENFVLNTKEHVINKSINLEVPPQDYSVQQHNFLDYITATNANAYEQYLFANYYQLHPYTSGLSQPAFPYCGFAPPALPSQSYYPPDLLYGAAAAAAAFAPNNNSNNNNNNGGGGGSVSACNNNNNGFQQQLFQNTLVPKDNGSGVKMTRENINNASVNKYDNDNDSDEHLVPQSINVPMNVNNMNNNNGGMLTGIYPQFTPLYNRFFPYPMMSTSPITAIPPNITVNNVPPQFNSGVQINPSQQILLQQQQQKQKSHATGNTTGKVYKKNNTHK</sequence>
<protein>
    <recommendedName>
        <fullName evidence="9">Transcription factor CPH1</fullName>
    </recommendedName>
</protein>
<dbReference type="GO" id="GO:0003700">
    <property type="term" value="F:DNA-binding transcription factor activity"/>
    <property type="evidence" value="ECO:0007669"/>
    <property type="project" value="InterPro"/>
</dbReference>
<evidence type="ECO:0000256" key="5">
    <source>
        <dbReference type="ARBA" id="ARBA00024345"/>
    </source>
</evidence>
<proteinExistence type="inferred from homology"/>
<feature type="region of interest" description="Disordered" evidence="6">
    <location>
        <begin position="1"/>
        <end position="34"/>
    </location>
</feature>
<feature type="region of interest" description="Disordered" evidence="6">
    <location>
        <begin position="834"/>
        <end position="860"/>
    </location>
</feature>
<evidence type="ECO:0000256" key="3">
    <source>
        <dbReference type="ARBA" id="ARBA00023163"/>
    </source>
</evidence>
<dbReference type="OrthoDB" id="3972882at2759"/>
<dbReference type="Pfam" id="PF02200">
    <property type="entry name" value="STE"/>
    <property type="match status" value="1"/>
</dbReference>
<dbReference type="VEuPathDB" id="FungiDB:SCODWIG_00628"/>
<evidence type="ECO:0000256" key="2">
    <source>
        <dbReference type="ARBA" id="ARBA00023015"/>
    </source>
</evidence>
<comment type="subcellular location">
    <subcellularLocation>
        <location evidence="1">Nucleus</location>
    </subcellularLocation>
</comment>
<dbReference type="SMART" id="SM00424">
    <property type="entry name" value="STE"/>
    <property type="match status" value="1"/>
</dbReference>
<dbReference type="GO" id="GO:0005634">
    <property type="term" value="C:nucleus"/>
    <property type="evidence" value="ECO:0007669"/>
    <property type="project" value="UniProtKB-SubCell"/>
</dbReference>
<keyword evidence="8" id="KW-1185">Reference proteome</keyword>
<dbReference type="InterPro" id="IPR003120">
    <property type="entry name" value="Ste12"/>
</dbReference>
<organism evidence="7 8">
    <name type="scientific">Saccharomycodes ludwigii</name>
    <dbReference type="NCBI Taxonomy" id="36035"/>
    <lineage>
        <taxon>Eukaryota</taxon>
        <taxon>Fungi</taxon>
        <taxon>Dikarya</taxon>
        <taxon>Ascomycota</taxon>
        <taxon>Saccharomycotina</taxon>
        <taxon>Saccharomycetes</taxon>
        <taxon>Saccharomycodales</taxon>
        <taxon>Saccharomycodaceae</taxon>
        <taxon>Saccharomycodes</taxon>
    </lineage>
</organism>
<dbReference type="EMBL" id="UFAJ01000057">
    <property type="protein sequence ID" value="SSD58867.1"/>
    <property type="molecule type" value="Genomic_DNA"/>
</dbReference>
<dbReference type="PANTHER" id="PTHR47427:SF1">
    <property type="entry name" value="PROTEIN STE12"/>
    <property type="match status" value="1"/>
</dbReference>
<dbReference type="GO" id="GO:1990527">
    <property type="term" value="C:Tec1p-Ste12p-Dig1p complex"/>
    <property type="evidence" value="ECO:0007669"/>
    <property type="project" value="TreeGrafter"/>
</dbReference>
<evidence type="ECO:0000256" key="1">
    <source>
        <dbReference type="ARBA" id="ARBA00004123"/>
    </source>
</evidence>
<gene>
    <name evidence="7" type="ORF">SCODWIG_00628</name>
</gene>
<feature type="compositionally biased region" description="Basic and acidic residues" evidence="6">
    <location>
        <begin position="274"/>
        <end position="285"/>
    </location>
</feature>
<dbReference type="AlphaFoldDB" id="A0A376B2H7"/>
<dbReference type="InterPro" id="IPR052127">
    <property type="entry name" value="STE12_transcription_factor"/>
</dbReference>
<evidence type="ECO:0000256" key="4">
    <source>
        <dbReference type="ARBA" id="ARBA00023242"/>
    </source>
</evidence>
<reference evidence="8" key="1">
    <citation type="submission" date="2018-06" db="EMBL/GenBank/DDBJ databases">
        <authorList>
            <person name="Guldener U."/>
        </authorList>
    </citation>
    <scope>NUCLEOTIDE SEQUENCE [LARGE SCALE GENOMIC DNA]</scope>
    <source>
        <strain evidence="8">UTAD17</strain>
    </source>
</reference>
<evidence type="ECO:0000313" key="7">
    <source>
        <dbReference type="EMBL" id="SSD58867.1"/>
    </source>
</evidence>
<evidence type="ECO:0008006" key="9">
    <source>
        <dbReference type="Google" id="ProtNLM"/>
    </source>
</evidence>
<keyword evidence="3" id="KW-0804">Transcription</keyword>
<evidence type="ECO:0000313" key="8">
    <source>
        <dbReference type="Proteomes" id="UP000262825"/>
    </source>
</evidence>
<feature type="compositionally biased region" description="Low complexity" evidence="6">
    <location>
        <begin position="255"/>
        <end position="273"/>
    </location>
</feature>
<dbReference type="GO" id="GO:2000220">
    <property type="term" value="P:regulation of pseudohyphal growth"/>
    <property type="evidence" value="ECO:0007669"/>
    <property type="project" value="TreeGrafter"/>
</dbReference>
<keyword evidence="2" id="KW-0805">Transcription regulation</keyword>
<dbReference type="GO" id="GO:1990526">
    <property type="term" value="C:Ste12p-Dig1p-Dig2p complex"/>
    <property type="evidence" value="ECO:0007669"/>
    <property type="project" value="TreeGrafter"/>
</dbReference>
<feature type="region of interest" description="Disordered" evidence="6">
    <location>
        <begin position="255"/>
        <end position="285"/>
    </location>
</feature>
<comment type="similarity">
    <text evidence="5">Belongs to the STE12 transcription factor family.</text>
</comment>
<keyword evidence="4" id="KW-0539">Nucleus</keyword>